<gene>
    <name evidence="2" type="ORF">CBG49_05885</name>
</gene>
<sequence>MSDIIFFFYNLIIITAGKSITFFLKHNLFLINIVVFLHLKFLNYSFIINYIIEVKRWGVEENLAITRYFTVFSCMGVCCGGVCSTYPAIAGFPT</sequence>
<protein>
    <submittedName>
        <fullName evidence="2">Uncharacterized protein</fullName>
    </submittedName>
</protein>
<organism evidence="2 3">
    <name type="scientific">Capnocytophaga endodontalis</name>
    <dbReference type="NCBI Taxonomy" id="2708117"/>
    <lineage>
        <taxon>Bacteria</taxon>
        <taxon>Pseudomonadati</taxon>
        <taxon>Bacteroidota</taxon>
        <taxon>Flavobacteriia</taxon>
        <taxon>Flavobacteriales</taxon>
        <taxon>Flavobacteriaceae</taxon>
        <taxon>Capnocytophaga</taxon>
    </lineage>
</organism>
<feature type="transmembrane region" description="Helical" evidence="1">
    <location>
        <begin position="30"/>
        <end position="52"/>
    </location>
</feature>
<keyword evidence="1" id="KW-0812">Transmembrane</keyword>
<evidence type="ECO:0000256" key="1">
    <source>
        <dbReference type="SAM" id="Phobius"/>
    </source>
</evidence>
<dbReference type="Proteomes" id="UP000197007">
    <property type="component" value="Chromosome"/>
</dbReference>
<accession>A0A1Z4BN15</accession>
<name>A0A1Z4BN15_9FLAO</name>
<evidence type="ECO:0000313" key="3">
    <source>
        <dbReference type="Proteomes" id="UP000197007"/>
    </source>
</evidence>
<dbReference type="EMBL" id="CP022022">
    <property type="protein sequence ID" value="ASF42637.1"/>
    <property type="molecule type" value="Genomic_DNA"/>
</dbReference>
<dbReference type="AlphaFoldDB" id="A0A1Z4BN15"/>
<reference evidence="3" key="1">
    <citation type="submission" date="2017-06" db="EMBL/GenBank/DDBJ databases">
        <title>Complete genome sequence of Capnocytophaga sp. KCOM 1579 (=ChDC OS43) isolated from a human refractory periapical abscess lesion.</title>
        <authorList>
            <person name="Kook J.-K."/>
            <person name="Park S.-N."/>
            <person name="Lim Y.K."/>
            <person name="Roh H."/>
        </authorList>
    </citation>
    <scope>NUCLEOTIDE SEQUENCE [LARGE SCALE GENOMIC DNA]</scope>
    <source>
        <strain evidence="3">ChDC OS43</strain>
    </source>
</reference>
<keyword evidence="3" id="KW-1185">Reference proteome</keyword>
<feature type="transmembrane region" description="Helical" evidence="1">
    <location>
        <begin position="64"/>
        <end position="89"/>
    </location>
</feature>
<keyword evidence="1" id="KW-1133">Transmembrane helix</keyword>
<proteinExistence type="predicted"/>
<keyword evidence="1" id="KW-0472">Membrane</keyword>
<evidence type="ECO:0000313" key="2">
    <source>
        <dbReference type="EMBL" id="ASF42637.1"/>
    </source>
</evidence>
<feature type="transmembrane region" description="Helical" evidence="1">
    <location>
        <begin position="7"/>
        <end position="24"/>
    </location>
</feature>
<dbReference type="KEGG" id="capn:CBG49_05885"/>